<feature type="domain" description="Flagellar basal body rod protein N-terminal" evidence="7">
    <location>
        <begin position="6"/>
        <end position="35"/>
    </location>
</feature>
<dbReference type="InterPro" id="IPR001444">
    <property type="entry name" value="Flag_bb_rod_N"/>
</dbReference>
<evidence type="ECO:0000256" key="4">
    <source>
        <dbReference type="ARBA" id="ARBA00038560"/>
    </source>
</evidence>
<evidence type="ECO:0000256" key="2">
    <source>
        <dbReference type="ARBA" id="ARBA00009677"/>
    </source>
</evidence>
<evidence type="ECO:0000256" key="3">
    <source>
        <dbReference type="ARBA" id="ARBA00023143"/>
    </source>
</evidence>
<dbReference type="InterPro" id="IPR037925">
    <property type="entry name" value="FlgE/F/G-like"/>
</dbReference>
<evidence type="ECO:0000259" key="8">
    <source>
        <dbReference type="Pfam" id="PF06429"/>
    </source>
</evidence>
<evidence type="ECO:0000256" key="5">
    <source>
        <dbReference type="ARBA" id="ARBA00040228"/>
    </source>
</evidence>
<dbReference type="InterPro" id="IPR010930">
    <property type="entry name" value="Flg_bb/hook_C_dom"/>
</dbReference>
<dbReference type="Pfam" id="PF22692">
    <property type="entry name" value="LlgE_F_G_D1"/>
    <property type="match status" value="1"/>
</dbReference>
<dbReference type="RefSeq" id="WP_013792108.1">
    <property type="nucleotide sequence ID" value="NZ_BSSG01000002.1"/>
</dbReference>
<comment type="subcellular location">
    <subcellularLocation>
        <location evidence="1 6">Bacterial flagellum basal body</location>
    </subcellularLocation>
</comment>
<dbReference type="EMBL" id="FOMO01000002">
    <property type="protein sequence ID" value="SFD55865.1"/>
    <property type="molecule type" value="Genomic_DNA"/>
</dbReference>
<dbReference type="InterPro" id="IPR053967">
    <property type="entry name" value="LlgE_F_G-like_D1"/>
</dbReference>
<keyword evidence="10" id="KW-0969">Cilium</keyword>
<dbReference type="SUPFAM" id="SSF117143">
    <property type="entry name" value="Flagellar hook protein flgE"/>
    <property type="match status" value="1"/>
</dbReference>
<dbReference type="GO" id="GO:0071978">
    <property type="term" value="P:bacterial-type flagellum-dependent swarming motility"/>
    <property type="evidence" value="ECO:0007669"/>
    <property type="project" value="TreeGrafter"/>
</dbReference>
<dbReference type="Proteomes" id="UP000243950">
    <property type="component" value="Unassembled WGS sequence"/>
</dbReference>
<organism evidence="10 11">
    <name type="scientific">Pseudomonas straminea</name>
    <dbReference type="NCBI Taxonomy" id="47882"/>
    <lineage>
        <taxon>Bacteria</taxon>
        <taxon>Pseudomonadati</taxon>
        <taxon>Pseudomonadota</taxon>
        <taxon>Gammaproteobacteria</taxon>
        <taxon>Pseudomonadales</taxon>
        <taxon>Pseudomonadaceae</taxon>
        <taxon>Phytopseudomonas</taxon>
    </lineage>
</organism>
<evidence type="ECO:0000259" key="9">
    <source>
        <dbReference type="Pfam" id="PF22692"/>
    </source>
</evidence>
<proteinExistence type="inferred from homology"/>
<evidence type="ECO:0000256" key="1">
    <source>
        <dbReference type="ARBA" id="ARBA00004117"/>
    </source>
</evidence>
<gene>
    <name evidence="10" type="ORF">SAMN05216372_102425</name>
</gene>
<evidence type="ECO:0000259" key="7">
    <source>
        <dbReference type="Pfam" id="PF00460"/>
    </source>
</evidence>
<keyword evidence="10" id="KW-0282">Flagellum</keyword>
<evidence type="ECO:0000313" key="10">
    <source>
        <dbReference type="EMBL" id="SFD55865.1"/>
    </source>
</evidence>
<keyword evidence="10" id="KW-0966">Cell projection</keyword>
<evidence type="ECO:0000313" key="11">
    <source>
        <dbReference type="Proteomes" id="UP000243950"/>
    </source>
</evidence>
<feature type="domain" description="Flagellar hook protein FlgE/F/G-like D1" evidence="9">
    <location>
        <begin position="81"/>
        <end position="145"/>
    </location>
</feature>
<dbReference type="AlphaFoldDB" id="A0A1I1TBB6"/>
<dbReference type="GO" id="GO:0030694">
    <property type="term" value="C:bacterial-type flagellum basal body, rod"/>
    <property type="evidence" value="ECO:0007669"/>
    <property type="project" value="UniProtKB-UniRule"/>
</dbReference>
<keyword evidence="3 6" id="KW-0975">Bacterial flagellum</keyword>
<dbReference type="PANTHER" id="PTHR30435:SF18">
    <property type="entry name" value="FLAGELLAR BASAL-BODY ROD PROTEIN FLGF"/>
    <property type="match status" value="1"/>
</dbReference>
<reference evidence="11" key="1">
    <citation type="submission" date="2016-10" db="EMBL/GenBank/DDBJ databases">
        <authorList>
            <person name="Varghese N."/>
            <person name="Submissions S."/>
        </authorList>
    </citation>
    <scope>NUCLEOTIDE SEQUENCE [LARGE SCALE GENOMIC DNA]</scope>
    <source>
        <strain evidence="11">JCM 2783</strain>
    </source>
</reference>
<name>A0A1I1TBB6_PSEOC</name>
<comment type="similarity">
    <text evidence="2 6">Belongs to the flagella basal body rod proteins family.</text>
</comment>
<evidence type="ECO:0000256" key="6">
    <source>
        <dbReference type="RuleBase" id="RU362116"/>
    </source>
</evidence>
<feature type="domain" description="Flagellar basal-body/hook protein C-terminal" evidence="8">
    <location>
        <begin position="195"/>
        <end position="239"/>
    </location>
</feature>
<accession>A0A1I1TBB6</accession>
<protein>
    <recommendedName>
        <fullName evidence="5 6">Flagellar basal-body rod protein FlgF</fullName>
    </recommendedName>
</protein>
<sequence length="244" mass="26110">MDRLGYTAMTAASRTMTSLQVRANNLANVNTSGFRADLEQAEASSVDGYGYASRHLARVRDNGVDLSQGQMMATGRELDFAIQGPGLIAVQDGEGRELYTRNGNLVVDAEMRLTLHGRPVVGEGGPIVLPEYDSLNIGRDGIVSVVPRGDFVTAEVGRIKLVNEPADALRKDESGLLIRADGVQAEADEGVRLVSGFLESSNVSSIEQLVASMSLGRLFETQVKMMKAAENLSEAGNRLIRGQG</sequence>
<keyword evidence="11" id="KW-1185">Reference proteome</keyword>
<dbReference type="InterPro" id="IPR020013">
    <property type="entry name" value="Flagellar_FlgE/F/G"/>
</dbReference>
<comment type="subunit">
    <text evidence="4 6">The basal body constitutes a major portion of the flagellar organelle and consists of five rings (E,L,P,S, and M) mounted on a central rod. The rod consists of about 26 subunits of FlgG in the distal portion, and FlgB, FlgC and FlgF are thought to build up the proximal portion of the rod with about 6 subunits each.</text>
</comment>
<dbReference type="NCBIfam" id="NF009280">
    <property type="entry name" value="PRK12640.1"/>
    <property type="match status" value="1"/>
</dbReference>
<dbReference type="Pfam" id="PF00460">
    <property type="entry name" value="Flg_bb_rod"/>
    <property type="match status" value="1"/>
</dbReference>
<dbReference type="Pfam" id="PF06429">
    <property type="entry name" value="Flg_bbr_C"/>
    <property type="match status" value="1"/>
</dbReference>
<dbReference type="NCBIfam" id="TIGR03506">
    <property type="entry name" value="FlgEFG_subfam"/>
    <property type="match status" value="1"/>
</dbReference>
<dbReference type="PANTHER" id="PTHR30435">
    <property type="entry name" value="FLAGELLAR PROTEIN"/>
    <property type="match status" value="1"/>
</dbReference>